<keyword evidence="2" id="KW-1185">Reference proteome</keyword>
<comment type="caution">
    <text evidence="1">The sequence shown here is derived from an EMBL/GenBank/DDBJ whole genome shotgun (WGS) entry which is preliminary data.</text>
</comment>
<name>A0A8T2WMU4_POPDE</name>
<proteinExistence type="predicted"/>
<protein>
    <submittedName>
        <fullName evidence="1">Uncharacterized protein</fullName>
    </submittedName>
</protein>
<evidence type="ECO:0000313" key="2">
    <source>
        <dbReference type="Proteomes" id="UP000807159"/>
    </source>
</evidence>
<dbReference type="AlphaFoldDB" id="A0A8T2WMU4"/>
<accession>A0A8T2WMU4</accession>
<gene>
    <name evidence="1" type="ORF">H0E87_029596</name>
</gene>
<reference evidence="1" key="1">
    <citation type="journal article" date="2021" name="J. Hered.">
        <title>Genome Assembly of Salicaceae Populus deltoides (Eastern Cottonwood) I-69 Based on Nanopore Sequencing and Hi-C Technologies.</title>
        <authorList>
            <person name="Bai S."/>
            <person name="Wu H."/>
            <person name="Zhang J."/>
            <person name="Pan Z."/>
            <person name="Zhao W."/>
            <person name="Li Z."/>
            <person name="Tong C."/>
        </authorList>
    </citation>
    <scope>NUCLEOTIDE SEQUENCE</scope>
    <source>
        <tissue evidence="1">Leaf</tissue>
    </source>
</reference>
<sequence length="117" mass="13695">MVVYDFSLMEVLTKGCLGLLARKNVKTTSVRIDVSFRAVQGDFGFVLSSTESRRFEAAMSRRLMCLNSAFLCWKLFLGEEGWILRCGKKRGIWWTLRGECMRLMRNRERWTGGWAQW</sequence>
<dbReference type="Proteomes" id="UP000807159">
    <property type="component" value="Chromosome 18"/>
</dbReference>
<evidence type="ECO:0000313" key="1">
    <source>
        <dbReference type="EMBL" id="KAH8482186.1"/>
    </source>
</evidence>
<dbReference type="EMBL" id="JACEGQ020000018">
    <property type="protein sequence ID" value="KAH8482186.1"/>
    <property type="molecule type" value="Genomic_DNA"/>
</dbReference>
<organism evidence="1 2">
    <name type="scientific">Populus deltoides</name>
    <name type="common">Eastern poplar</name>
    <name type="synonym">Eastern cottonwood</name>
    <dbReference type="NCBI Taxonomy" id="3696"/>
    <lineage>
        <taxon>Eukaryota</taxon>
        <taxon>Viridiplantae</taxon>
        <taxon>Streptophyta</taxon>
        <taxon>Embryophyta</taxon>
        <taxon>Tracheophyta</taxon>
        <taxon>Spermatophyta</taxon>
        <taxon>Magnoliopsida</taxon>
        <taxon>eudicotyledons</taxon>
        <taxon>Gunneridae</taxon>
        <taxon>Pentapetalae</taxon>
        <taxon>rosids</taxon>
        <taxon>fabids</taxon>
        <taxon>Malpighiales</taxon>
        <taxon>Salicaceae</taxon>
        <taxon>Saliceae</taxon>
        <taxon>Populus</taxon>
    </lineage>
</organism>